<feature type="transmembrane region" description="Helical" evidence="1">
    <location>
        <begin position="72"/>
        <end position="90"/>
    </location>
</feature>
<proteinExistence type="predicted"/>
<protein>
    <submittedName>
        <fullName evidence="2">Uncharacterized protein</fullName>
    </submittedName>
</protein>
<comment type="caution">
    <text evidence="2">The sequence shown here is derived from an EMBL/GenBank/DDBJ whole genome shotgun (WGS) entry which is preliminary data.</text>
</comment>
<reference evidence="2" key="1">
    <citation type="thesis" date="2020" institute="ProQuest LLC" country="789 East Eisenhower Parkway, Ann Arbor, MI, USA">
        <title>Comparative Genomics and Chromosome Evolution.</title>
        <authorList>
            <person name="Mudd A.B."/>
        </authorList>
    </citation>
    <scope>NUCLEOTIDE SEQUENCE</scope>
    <source>
        <strain evidence="2">237g6f4</strain>
        <tissue evidence="2">Blood</tissue>
    </source>
</reference>
<sequence length="96" mass="11284">MGLFQPMSCKMLLPFPGDFTSPGEPPYYCIYLQVPKPNVPEHLWSMEPEQDKYVFFLPHRPPIFMEKHFKNFILAIYYITICVSSEYIAFTTRLGV</sequence>
<keyword evidence="3" id="KW-1185">Reference proteome</keyword>
<dbReference type="AlphaFoldDB" id="A0AAV7AV23"/>
<evidence type="ECO:0000313" key="2">
    <source>
        <dbReference type="EMBL" id="KAG8561958.1"/>
    </source>
</evidence>
<keyword evidence="1" id="KW-0812">Transmembrane</keyword>
<organism evidence="2 3">
    <name type="scientific">Engystomops pustulosus</name>
    <name type="common">Tungara frog</name>
    <name type="synonym">Physalaemus pustulosus</name>
    <dbReference type="NCBI Taxonomy" id="76066"/>
    <lineage>
        <taxon>Eukaryota</taxon>
        <taxon>Metazoa</taxon>
        <taxon>Chordata</taxon>
        <taxon>Craniata</taxon>
        <taxon>Vertebrata</taxon>
        <taxon>Euteleostomi</taxon>
        <taxon>Amphibia</taxon>
        <taxon>Batrachia</taxon>
        <taxon>Anura</taxon>
        <taxon>Neobatrachia</taxon>
        <taxon>Hyloidea</taxon>
        <taxon>Leptodactylidae</taxon>
        <taxon>Leiuperinae</taxon>
        <taxon>Engystomops</taxon>
    </lineage>
</organism>
<evidence type="ECO:0000256" key="1">
    <source>
        <dbReference type="SAM" id="Phobius"/>
    </source>
</evidence>
<dbReference type="EMBL" id="WNYA01000007">
    <property type="protein sequence ID" value="KAG8561958.1"/>
    <property type="molecule type" value="Genomic_DNA"/>
</dbReference>
<gene>
    <name evidence="2" type="ORF">GDO81_015544</name>
</gene>
<keyword evidence="1" id="KW-0472">Membrane</keyword>
<dbReference type="Proteomes" id="UP000824782">
    <property type="component" value="Unassembled WGS sequence"/>
</dbReference>
<accession>A0AAV7AV23</accession>
<name>A0AAV7AV23_ENGPU</name>
<keyword evidence="1" id="KW-1133">Transmembrane helix</keyword>
<evidence type="ECO:0000313" key="3">
    <source>
        <dbReference type="Proteomes" id="UP000824782"/>
    </source>
</evidence>